<dbReference type="InterPro" id="IPR041298">
    <property type="entry name" value="UBZ3"/>
</dbReference>
<dbReference type="EMBL" id="LN891069">
    <property type="protein sequence ID" value="CUS09821.1"/>
    <property type="molecule type" value="Genomic_DNA"/>
</dbReference>
<dbReference type="PROSITE" id="PS50173">
    <property type="entry name" value="UMUC"/>
    <property type="match status" value="1"/>
</dbReference>
<dbReference type="AlphaFoldDB" id="A0A292PSQ7"/>
<dbReference type="Gene3D" id="3.30.70.270">
    <property type="match status" value="1"/>
</dbReference>
<dbReference type="Proteomes" id="UP001412239">
    <property type="component" value="Unassembled WGS sequence"/>
</dbReference>
<sequence>MGELTSKKKSRYTYRHLNQLSKYSVDTPFRVIAHIDLDAFYVGYTADCTEGPTEPESIGAMSNCGKLPSKSIQRQPSRTSASPNPTPIYPDLCLQIPQSTAADALKACPQLKLVHVATWRAGDERWDYRENPDIVTCKACLDPYRNESKKIISIFRAACPRVEKASIDESFLDLSVMVYERLLKRFPVLALPPPYNDPSENLALPPKGLEVKWAGSHLLEFAEDSDGQLDWDDVGMGIAAEIVEEVRGSVRKELGYTCSAGIAQNKLLAKLGSGYKKPNQQVLLEYGAFLVDEWCLVLTIQTVVRVRAAQLFLNSFKFTKLRNLGGKLGERISEEFGTEELSTLLDTPLQQLQLKLDDDTATWVYNVIRGIDRSEVNPRTLIKSMLSAKSFRPYIATPDAASKWLTVFISDIYSRMEEEGVMEGKRRPKTMTLSYRGSGGAGKGRSVPIREVTKPALTTVAQNLLRGVVDDARAWPCAMLSLAVSGFEEREVGNVGIRGFLVSGDPAKHRNAPRPESSSAVEREPKRRKVGEDIGRFFTKQPAAFNETPTREDLLSEDAAVGPGTGDAFDNPPSPPPPAIVATGGGRMFLCDRCKTSLPFEAQEEHQDWHFAKDLAQEDRAEAMRRIAPPAPSSPSSKKPKKGSGGGGGKNGSGPEKGQRKLLFRK</sequence>
<dbReference type="GO" id="GO:0005657">
    <property type="term" value="C:replication fork"/>
    <property type="evidence" value="ECO:0007669"/>
    <property type="project" value="TreeGrafter"/>
</dbReference>
<dbReference type="Pfam" id="PF00817">
    <property type="entry name" value="IMS"/>
    <property type="match status" value="1"/>
</dbReference>
<feature type="domain" description="UBZ3-type" evidence="12">
    <location>
        <begin position="584"/>
        <end position="618"/>
    </location>
</feature>
<protein>
    <recommendedName>
        <fullName evidence="9">DNA polymerase eta</fullName>
    </recommendedName>
</protein>
<dbReference type="Pfam" id="PF21704">
    <property type="entry name" value="POLH-Rev1_HhH"/>
    <property type="match status" value="1"/>
</dbReference>
<dbReference type="InterPro" id="IPR043502">
    <property type="entry name" value="DNA/RNA_pol_sf"/>
</dbReference>
<keyword evidence="5" id="KW-0863">Zinc-finger</keyword>
<evidence type="ECO:0000256" key="5">
    <source>
        <dbReference type="ARBA" id="ARBA00022771"/>
    </source>
</evidence>
<evidence type="ECO:0000256" key="2">
    <source>
        <dbReference type="ARBA" id="ARBA00022679"/>
    </source>
</evidence>
<keyword evidence="14" id="KW-1185">Reference proteome</keyword>
<keyword evidence="2" id="KW-0808">Transferase</keyword>
<organism evidence="13 14">
    <name type="scientific">Tuber aestivum</name>
    <name type="common">summer truffle</name>
    <dbReference type="NCBI Taxonomy" id="59557"/>
    <lineage>
        <taxon>Eukaryota</taxon>
        <taxon>Fungi</taxon>
        <taxon>Dikarya</taxon>
        <taxon>Ascomycota</taxon>
        <taxon>Pezizomycotina</taxon>
        <taxon>Pezizomycetes</taxon>
        <taxon>Pezizales</taxon>
        <taxon>Tuberaceae</taxon>
        <taxon>Tuber</taxon>
    </lineage>
</organism>
<reference evidence="13" key="1">
    <citation type="submission" date="2015-10" db="EMBL/GenBank/DDBJ databases">
        <authorList>
            <person name="Regsiter A."/>
            <person name="william w."/>
        </authorList>
    </citation>
    <scope>NUCLEOTIDE SEQUENCE</scope>
    <source>
        <strain evidence="13">Montdore</strain>
    </source>
</reference>
<feature type="compositionally biased region" description="Gly residues" evidence="10">
    <location>
        <begin position="643"/>
        <end position="652"/>
    </location>
</feature>
<dbReference type="GO" id="GO:0003887">
    <property type="term" value="F:DNA-directed DNA polymerase activity"/>
    <property type="evidence" value="ECO:0007669"/>
    <property type="project" value="TreeGrafter"/>
</dbReference>
<dbReference type="GO" id="GO:0008270">
    <property type="term" value="F:zinc ion binding"/>
    <property type="evidence" value="ECO:0007669"/>
    <property type="project" value="UniProtKB-KW"/>
</dbReference>
<comment type="subcellular location">
    <subcellularLocation>
        <location evidence="1">Nucleus</location>
    </subcellularLocation>
</comment>
<feature type="region of interest" description="Disordered" evidence="10">
    <location>
        <begin position="503"/>
        <end position="582"/>
    </location>
</feature>
<dbReference type="Pfam" id="PF11799">
    <property type="entry name" value="IMS_C"/>
    <property type="match status" value="1"/>
</dbReference>
<feature type="domain" description="UmuC" evidence="11">
    <location>
        <begin position="103"/>
        <end position="325"/>
    </location>
</feature>
<dbReference type="GO" id="GO:0006281">
    <property type="term" value="P:DNA repair"/>
    <property type="evidence" value="ECO:0007669"/>
    <property type="project" value="UniProtKB-KW"/>
</dbReference>
<dbReference type="PIRSF" id="PIRSF036603">
    <property type="entry name" value="DPol_eta"/>
    <property type="match status" value="1"/>
</dbReference>
<dbReference type="Gene3D" id="1.10.150.20">
    <property type="entry name" value="5' to 3' exonuclease, C-terminal subdomain"/>
    <property type="match status" value="1"/>
</dbReference>
<evidence type="ECO:0000256" key="1">
    <source>
        <dbReference type="ARBA" id="ARBA00004123"/>
    </source>
</evidence>
<feature type="compositionally biased region" description="Basic and acidic residues" evidence="10">
    <location>
        <begin position="521"/>
        <end position="535"/>
    </location>
</feature>
<proteinExistence type="predicted"/>
<accession>A0A292PSQ7</accession>
<feature type="compositionally biased region" description="Basic and acidic residues" evidence="10">
    <location>
        <begin position="616"/>
        <end position="625"/>
    </location>
</feature>
<dbReference type="PANTHER" id="PTHR45873">
    <property type="entry name" value="DNA POLYMERASE ETA"/>
    <property type="match status" value="1"/>
</dbReference>
<dbReference type="SUPFAM" id="SSF56672">
    <property type="entry name" value="DNA/RNA polymerases"/>
    <property type="match status" value="2"/>
</dbReference>
<dbReference type="FunFam" id="1.10.150.20:FF:000014">
    <property type="entry name" value="Polymerase (DNA directed), eta"/>
    <property type="match status" value="1"/>
</dbReference>
<keyword evidence="7" id="KW-0234">DNA repair</keyword>
<dbReference type="InterPro" id="IPR052230">
    <property type="entry name" value="DNA_polymerase_eta"/>
</dbReference>
<dbReference type="PANTHER" id="PTHR45873:SF1">
    <property type="entry name" value="DNA POLYMERASE ETA"/>
    <property type="match status" value="1"/>
</dbReference>
<dbReference type="GO" id="GO:0005634">
    <property type="term" value="C:nucleus"/>
    <property type="evidence" value="ECO:0007669"/>
    <property type="project" value="UniProtKB-SubCell"/>
</dbReference>
<keyword evidence="4" id="KW-0227">DNA damage</keyword>
<keyword evidence="6" id="KW-0862">Zinc</keyword>
<dbReference type="GO" id="GO:0035861">
    <property type="term" value="C:site of double-strand break"/>
    <property type="evidence" value="ECO:0007669"/>
    <property type="project" value="TreeGrafter"/>
</dbReference>
<dbReference type="GO" id="GO:0003684">
    <property type="term" value="F:damaged DNA binding"/>
    <property type="evidence" value="ECO:0007669"/>
    <property type="project" value="InterPro"/>
</dbReference>
<evidence type="ECO:0000256" key="4">
    <source>
        <dbReference type="ARBA" id="ARBA00022763"/>
    </source>
</evidence>
<dbReference type="Pfam" id="PF18439">
    <property type="entry name" value="zf_UBZ"/>
    <property type="match status" value="1"/>
</dbReference>
<dbReference type="Gene3D" id="3.30.1490.100">
    <property type="entry name" value="DNA polymerase, Y-family, little finger domain"/>
    <property type="match status" value="1"/>
</dbReference>
<dbReference type="PROSITE" id="PS51907">
    <property type="entry name" value="ZF_UBZ3"/>
    <property type="match status" value="1"/>
</dbReference>
<name>A0A292PSQ7_9PEZI</name>
<evidence type="ECO:0000256" key="7">
    <source>
        <dbReference type="ARBA" id="ARBA00023204"/>
    </source>
</evidence>
<dbReference type="InterPro" id="IPR001126">
    <property type="entry name" value="UmuC"/>
</dbReference>
<dbReference type="InterPro" id="IPR017961">
    <property type="entry name" value="DNA_pol_Y-fam_little_finger"/>
</dbReference>
<evidence type="ECO:0000256" key="10">
    <source>
        <dbReference type="SAM" id="MobiDB-lite"/>
    </source>
</evidence>
<gene>
    <name evidence="13" type="ORF">GSTUAT00006111001</name>
</gene>
<evidence type="ECO:0000256" key="3">
    <source>
        <dbReference type="ARBA" id="ARBA00022723"/>
    </source>
</evidence>
<dbReference type="InterPro" id="IPR036775">
    <property type="entry name" value="DNA_pol_Y-fam_lit_finger_sf"/>
</dbReference>
<evidence type="ECO:0000256" key="6">
    <source>
        <dbReference type="ARBA" id="ARBA00022833"/>
    </source>
</evidence>
<evidence type="ECO:0000313" key="14">
    <source>
        <dbReference type="Proteomes" id="UP001412239"/>
    </source>
</evidence>
<dbReference type="GO" id="GO:0009314">
    <property type="term" value="P:response to radiation"/>
    <property type="evidence" value="ECO:0007669"/>
    <property type="project" value="TreeGrafter"/>
</dbReference>
<feature type="region of interest" description="Disordered" evidence="10">
    <location>
        <begin position="616"/>
        <end position="666"/>
    </location>
</feature>
<evidence type="ECO:0000259" key="12">
    <source>
        <dbReference type="PROSITE" id="PS51907"/>
    </source>
</evidence>
<evidence type="ECO:0000259" key="11">
    <source>
        <dbReference type="PROSITE" id="PS50173"/>
    </source>
</evidence>
<evidence type="ECO:0000313" key="13">
    <source>
        <dbReference type="EMBL" id="CUS09821.1"/>
    </source>
</evidence>
<dbReference type="InterPro" id="IPR043128">
    <property type="entry name" value="Rev_trsase/Diguanyl_cyclase"/>
</dbReference>
<keyword evidence="3" id="KW-0479">Metal-binding</keyword>
<keyword evidence="8" id="KW-0539">Nucleus</keyword>
<dbReference type="GO" id="GO:0070987">
    <property type="term" value="P:error-free translesion synthesis"/>
    <property type="evidence" value="ECO:0007669"/>
    <property type="project" value="UniProtKB-ARBA"/>
</dbReference>
<dbReference type="SUPFAM" id="SSF100879">
    <property type="entry name" value="Lesion bypass DNA polymerase (Y-family), little finger domain"/>
    <property type="match status" value="1"/>
</dbReference>
<dbReference type="GO" id="GO:0042276">
    <property type="term" value="P:error-prone translesion synthesis"/>
    <property type="evidence" value="ECO:0007669"/>
    <property type="project" value="TreeGrafter"/>
</dbReference>
<evidence type="ECO:0000256" key="8">
    <source>
        <dbReference type="ARBA" id="ARBA00023242"/>
    </source>
</evidence>
<evidence type="ECO:0000256" key="9">
    <source>
        <dbReference type="ARBA" id="ARBA00044975"/>
    </source>
</evidence>